<dbReference type="EMBL" id="GGEC01011147">
    <property type="protein sequence ID" value="MBW91630.1"/>
    <property type="molecule type" value="Transcribed_RNA"/>
</dbReference>
<name>A0A2P2JDT3_RHIMU</name>
<reference evidence="1" key="1">
    <citation type="submission" date="2018-02" db="EMBL/GenBank/DDBJ databases">
        <title>Rhizophora mucronata_Transcriptome.</title>
        <authorList>
            <person name="Meera S.P."/>
            <person name="Sreeshan A."/>
            <person name="Augustine A."/>
        </authorList>
    </citation>
    <scope>NUCLEOTIDE SEQUENCE</scope>
    <source>
        <tissue evidence="1">Leaf</tissue>
    </source>
</reference>
<dbReference type="AlphaFoldDB" id="A0A2P2JDT3"/>
<accession>A0A2P2JDT3</accession>
<organism evidence="1">
    <name type="scientific">Rhizophora mucronata</name>
    <name type="common">Asiatic mangrove</name>
    <dbReference type="NCBI Taxonomy" id="61149"/>
    <lineage>
        <taxon>Eukaryota</taxon>
        <taxon>Viridiplantae</taxon>
        <taxon>Streptophyta</taxon>
        <taxon>Embryophyta</taxon>
        <taxon>Tracheophyta</taxon>
        <taxon>Spermatophyta</taxon>
        <taxon>Magnoliopsida</taxon>
        <taxon>eudicotyledons</taxon>
        <taxon>Gunneridae</taxon>
        <taxon>Pentapetalae</taxon>
        <taxon>rosids</taxon>
        <taxon>fabids</taxon>
        <taxon>Malpighiales</taxon>
        <taxon>Rhizophoraceae</taxon>
        <taxon>Rhizophora</taxon>
    </lineage>
</organism>
<sequence>MNLVFSFTRFGLLEAEDLRVVGEWPLGTASSHPSSKSSSDIMSPTLFSTDRSGRLESRFSFLGSANWTSDLFSLLTKFFTIG</sequence>
<protein>
    <submittedName>
        <fullName evidence="1">Uncharacterized protein</fullName>
    </submittedName>
</protein>
<evidence type="ECO:0000313" key="1">
    <source>
        <dbReference type="EMBL" id="MBW91630.1"/>
    </source>
</evidence>
<proteinExistence type="predicted"/>